<gene>
    <name evidence="4" type="ORF">CL6EHI_148070</name>
</gene>
<dbReference type="FunFam" id="1.25.10.10:FF:000832">
    <property type="entry name" value="Importin subunit alpha-2, putative"/>
    <property type="match status" value="1"/>
</dbReference>
<dbReference type="VEuPathDB" id="AmoebaDB:KM1_125050"/>
<dbReference type="GO" id="GO:0015031">
    <property type="term" value="P:protein transport"/>
    <property type="evidence" value="ECO:0007669"/>
    <property type="project" value="UniProtKB-KW"/>
</dbReference>
<name>A0A5K1UT58_ENTHI</name>
<dbReference type="VEuPathDB" id="AmoebaDB:EHI7A_066270"/>
<dbReference type="Proteomes" id="UP000078387">
    <property type="component" value="Unassembled WGS sequence"/>
</dbReference>
<comment type="similarity">
    <text evidence="1">Belongs to the importin alpha family.</text>
</comment>
<dbReference type="InterPro" id="IPR011989">
    <property type="entry name" value="ARM-like"/>
</dbReference>
<dbReference type="EMBL" id="BDEQ01000001">
    <property type="protein sequence ID" value="GAT91645.1"/>
    <property type="molecule type" value="Genomic_DNA"/>
</dbReference>
<proteinExistence type="inferred from homology"/>
<dbReference type="VEuPathDB" id="AmoebaDB:EHI8A_068750"/>
<accession>A0A5K1UT58</accession>
<evidence type="ECO:0000313" key="5">
    <source>
        <dbReference type="Proteomes" id="UP000078387"/>
    </source>
</evidence>
<dbReference type="VEuPathDB" id="AmoebaDB:EHI5A_101530"/>
<keyword evidence="2" id="KW-0813">Transport</keyword>
<dbReference type="VEuPathDB" id="AmoebaDB:EHI_148070"/>
<reference evidence="4 5" key="1">
    <citation type="submission" date="2016-05" db="EMBL/GenBank/DDBJ databases">
        <title>First whole genome sequencing of Entamoeba histolytica HM1:IMSS-clone-6.</title>
        <authorList>
            <person name="Mukherjee Avik.K."/>
            <person name="Izumyama S."/>
            <person name="Nakada-Tsukui K."/>
            <person name="Nozaki T."/>
        </authorList>
    </citation>
    <scope>NUCLEOTIDE SEQUENCE [LARGE SCALE GENOMIC DNA]</scope>
    <source>
        <strain evidence="4 5">HM1:IMSS clone 6</strain>
    </source>
</reference>
<evidence type="ECO:0000256" key="2">
    <source>
        <dbReference type="ARBA" id="ARBA00022448"/>
    </source>
</evidence>
<comment type="caution">
    <text evidence="4">The sequence shown here is derived from an EMBL/GenBank/DDBJ whole genome shotgun (WGS) entry which is preliminary data.</text>
</comment>
<keyword evidence="3" id="KW-0653">Protein transport</keyword>
<dbReference type="OMA" id="IPRDGFN"/>
<evidence type="ECO:0000256" key="1">
    <source>
        <dbReference type="ARBA" id="ARBA00010394"/>
    </source>
</evidence>
<dbReference type="Gene3D" id="1.25.10.10">
    <property type="entry name" value="Leucine-rich Repeat Variant"/>
    <property type="match status" value="1"/>
</dbReference>
<dbReference type="PANTHER" id="PTHR23316">
    <property type="entry name" value="IMPORTIN ALPHA"/>
    <property type="match status" value="1"/>
</dbReference>
<sequence>MSNLRADFMNQTVREKQQILSQLRQSRREACLAKRRTSFGEESEEEVIQGGQRKFIYMPRTLEEEEITPTAIRKPIDELNNFIKRLREAKDDQELFNVLSEIQTFVQNGANSQSILIKLSGLLNELISQILNPEPQIAILTLEILNSLATASSQNVDDLIDEQIINISAQGLCSNDVRVQRMIIHLLANIAGDSAKTRDLLLANAIVRVILQMAQFYKHSIPMQIDLMFLISNLCRNEPFVDFESIRPLVPIIQSNINSIANSVCVDAMYSISFLAQNPENSDFIIQNGLCDAALQIIDSSKHECLPPSLETINCLIQHGDKYSTYIFNKGFILKIKHLLKSNFTDSTVIHIVFVLSNLANTPNQSIIKSIINDVLFSIVTLYLESTSFNLKTAVSWLFVNIILYSEDDNIGNLLTSSDFFETYVSMYDANDEQLLLLLLKTTLKLCNFDYRTNRILNVVDQLLENDIDSQISALISLSNISEEVVKYANLVQGAIRSADAFDA</sequence>
<dbReference type="SUPFAM" id="SSF48371">
    <property type="entry name" value="ARM repeat"/>
    <property type="match status" value="1"/>
</dbReference>
<dbReference type="AlphaFoldDB" id="A0A5K1UT58"/>
<evidence type="ECO:0000256" key="3">
    <source>
        <dbReference type="ARBA" id="ARBA00022927"/>
    </source>
</evidence>
<evidence type="ECO:0000313" key="4">
    <source>
        <dbReference type="EMBL" id="GAT91645.1"/>
    </source>
</evidence>
<protein>
    <submittedName>
        <fullName evidence="4">Importin alpha putative</fullName>
    </submittedName>
</protein>
<dbReference type="InterPro" id="IPR016024">
    <property type="entry name" value="ARM-type_fold"/>
</dbReference>
<organism evidence="4 5">
    <name type="scientific">Entamoeba histolytica</name>
    <dbReference type="NCBI Taxonomy" id="5759"/>
    <lineage>
        <taxon>Eukaryota</taxon>
        <taxon>Amoebozoa</taxon>
        <taxon>Evosea</taxon>
        <taxon>Archamoebae</taxon>
        <taxon>Mastigamoebida</taxon>
        <taxon>Entamoebidae</taxon>
        <taxon>Entamoeba</taxon>
    </lineage>
</organism>